<evidence type="ECO:0000313" key="4">
    <source>
        <dbReference type="Proteomes" id="UP000196228"/>
    </source>
</evidence>
<reference evidence="3 4" key="1">
    <citation type="submission" date="2017-05" db="EMBL/GenBank/DDBJ databases">
        <authorList>
            <person name="Song R."/>
            <person name="Chenine A.L."/>
            <person name="Ruprecht R.M."/>
        </authorList>
    </citation>
    <scope>NUCLEOTIDE SEQUENCE [LARGE SCALE GENOMIC DNA]</scope>
    <source>
        <strain evidence="3 4">PSBB019</strain>
    </source>
</reference>
<dbReference type="EMBL" id="CP021383">
    <property type="protein sequence ID" value="ARU52040.1"/>
    <property type="molecule type" value="Genomic_DNA"/>
</dbReference>
<dbReference type="InterPro" id="IPR005046">
    <property type="entry name" value="DUF285"/>
</dbReference>
<dbReference type="InterPro" id="IPR011889">
    <property type="entry name" value="Liste_lipo_26"/>
</dbReference>
<feature type="signal peptide" evidence="2">
    <location>
        <begin position="1"/>
        <end position="35"/>
    </location>
</feature>
<feature type="chain" id="PRO_5010995922" description="BspA family leucine-rich repeat surface protein" evidence="2">
    <location>
        <begin position="36"/>
        <end position="752"/>
    </location>
</feature>
<sequence length="752" mass="77325">MNGQARSTSPLRATLLAAAAAVVLLISLPATGAYAAWNDSAPLGTSSVTTGSLGLDQDALPGGTWTRSGSPFDPATDRLTAGTTLTHTVVGVPVTAVGDNLRATFTVAGARVPAAVADHVSVTVSSDPTPVLGADSDADGHQSVALVLTVAADAGLPSGTQTVDLTGLVVTLTNGHGWTDTATLDAGTITTGAAPPAGGTVAFDFDLGLDADRTLCLYLTEPDATINWRDYASGAGEVSVPAVDGRNCHTYAGTGTGQAYVTVTGTFEGLGSPTQTVAEIGALKGVNQWTDAVGTTSAAYAFSNAVNMTYINGAPSTITDFSSAFANASTATSQELSVNGLQTANVTTMAHMFDGAGSINWWSIVSASIPWDTSNVTDMSAMFRNSTIGAHTLRFDTSNVTDMSSMFQGATSFTGSVDQWDTSRVEDLSSMFDGATAFNGNLNSTGGHWDVSNVTDMSAMFRGAARFNGDITAWDTSSVTDMSSMFEGAANFNGNLGSWSRTGSVETMSRMFMNADAFNADLGAWDTGSVTDMSFMFAETANFHGDVRTWDLSSVTTTAHMFQNSAFDYYSLGTWGDDPVWDVSHVQDMSFMFAGARYDHSLAGWDLSSATDVTSMFQDAASFDQDLSSWTVRPDVVRTDFNTGANPAWVANAGWQPPWVVQGAAPAAPAVPAGDEAGSGTSTGAAPEDDAAEDAATHAPATPGGDAVGAEDETGSTTGSTTGTEVGVGTAEVLATDPSARPTAVPAEEQAE</sequence>
<organism evidence="3 4">
    <name type="scientific">Cellulosimicrobium cellulans</name>
    <name type="common">Arthrobacter luteus</name>
    <dbReference type="NCBI Taxonomy" id="1710"/>
    <lineage>
        <taxon>Bacteria</taxon>
        <taxon>Bacillati</taxon>
        <taxon>Actinomycetota</taxon>
        <taxon>Actinomycetes</taxon>
        <taxon>Micrococcales</taxon>
        <taxon>Promicromonosporaceae</taxon>
        <taxon>Cellulosimicrobium</taxon>
    </lineage>
</organism>
<evidence type="ECO:0000313" key="3">
    <source>
        <dbReference type="EMBL" id="ARU52040.1"/>
    </source>
</evidence>
<dbReference type="AlphaFoldDB" id="A0A1Y0HVK9"/>
<gene>
    <name evidence="3" type="ORF">CBR64_11705</name>
</gene>
<feature type="compositionally biased region" description="Low complexity" evidence="1">
    <location>
        <begin position="715"/>
        <end position="730"/>
    </location>
</feature>
<accession>A0A1Y0HVK9</accession>
<evidence type="ECO:0000256" key="1">
    <source>
        <dbReference type="SAM" id="MobiDB-lite"/>
    </source>
</evidence>
<feature type="region of interest" description="Disordered" evidence="1">
    <location>
        <begin position="666"/>
        <end position="752"/>
    </location>
</feature>
<protein>
    <recommendedName>
        <fullName evidence="5">BspA family leucine-rich repeat surface protein</fullName>
    </recommendedName>
</protein>
<dbReference type="NCBIfam" id="TIGR02167">
    <property type="entry name" value="Liste_lipo_26"/>
    <property type="match status" value="2"/>
</dbReference>
<dbReference type="KEGG" id="cceu:CBR64_11705"/>
<dbReference type="Pfam" id="PF03382">
    <property type="entry name" value="DUF285"/>
    <property type="match status" value="4"/>
</dbReference>
<proteinExistence type="predicted"/>
<dbReference type="RefSeq" id="WP_087471057.1">
    <property type="nucleotide sequence ID" value="NZ_CP021383.1"/>
</dbReference>
<feature type="compositionally biased region" description="Low complexity" evidence="1">
    <location>
        <begin position="666"/>
        <end position="678"/>
    </location>
</feature>
<keyword evidence="2" id="KW-0732">Signal</keyword>
<evidence type="ECO:0000256" key="2">
    <source>
        <dbReference type="SAM" id="SignalP"/>
    </source>
</evidence>
<evidence type="ECO:0008006" key="5">
    <source>
        <dbReference type="Google" id="ProtNLM"/>
    </source>
</evidence>
<name>A0A1Y0HVK9_CELCE</name>
<dbReference type="OrthoDB" id="4954224at2"/>
<dbReference type="Proteomes" id="UP000196228">
    <property type="component" value="Chromosome"/>
</dbReference>